<evidence type="ECO:0000256" key="4">
    <source>
        <dbReference type="ARBA" id="ARBA00023125"/>
    </source>
</evidence>
<dbReference type="SUPFAM" id="SSF52172">
    <property type="entry name" value="CheY-like"/>
    <property type="match status" value="1"/>
</dbReference>
<keyword evidence="3" id="KW-0805">Transcription regulation</keyword>
<dbReference type="EMBL" id="QJUM01000003">
    <property type="protein sequence ID" value="TBV09015.1"/>
    <property type="molecule type" value="Genomic_DNA"/>
</dbReference>
<feature type="domain" description="HTH luxR-type" evidence="7">
    <location>
        <begin position="273"/>
        <end position="338"/>
    </location>
</feature>
<dbReference type="GO" id="GO:0032993">
    <property type="term" value="C:protein-DNA complex"/>
    <property type="evidence" value="ECO:0007669"/>
    <property type="project" value="TreeGrafter"/>
</dbReference>
<dbReference type="Pfam" id="PF00196">
    <property type="entry name" value="GerE"/>
    <property type="match status" value="1"/>
</dbReference>
<dbReference type="PROSITE" id="PS50110">
    <property type="entry name" value="RESPONSE_REGULATORY"/>
    <property type="match status" value="1"/>
</dbReference>
<evidence type="ECO:0000256" key="1">
    <source>
        <dbReference type="ARBA" id="ARBA00022553"/>
    </source>
</evidence>
<evidence type="ECO:0000256" key="2">
    <source>
        <dbReference type="ARBA" id="ARBA00023012"/>
    </source>
</evidence>
<dbReference type="OrthoDB" id="8874570at2"/>
<dbReference type="CDD" id="cd00156">
    <property type="entry name" value="REC"/>
    <property type="match status" value="1"/>
</dbReference>
<keyword evidence="4" id="KW-0238">DNA-binding</keyword>
<evidence type="ECO:0000313" key="9">
    <source>
        <dbReference type="EMBL" id="TBU95852.1"/>
    </source>
</evidence>
<evidence type="ECO:0000313" key="11">
    <source>
        <dbReference type="Proteomes" id="UP000291334"/>
    </source>
</evidence>
<keyword evidence="1 6" id="KW-0597">Phosphoprotein</keyword>
<dbReference type="InterPro" id="IPR011006">
    <property type="entry name" value="CheY-like_superfamily"/>
</dbReference>
<dbReference type="SMART" id="SM00421">
    <property type="entry name" value="HTH_LUXR"/>
    <property type="match status" value="1"/>
</dbReference>
<protein>
    <recommendedName>
        <fullName evidence="13">Two-component system response regulator</fullName>
    </recommendedName>
</protein>
<keyword evidence="2" id="KW-0902">Two-component regulatory system</keyword>
<dbReference type="PANTHER" id="PTHR48111">
    <property type="entry name" value="REGULATOR OF RPOS"/>
    <property type="match status" value="1"/>
</dbReference>
<evidence type="ECO:0000313" key="12">
    <source>
        <dbReference type="Proteomes" id="UP000293172"/>
    </source>
</evidence>
<dbReference type="Gene3D" id="3.40.50.2300">
    <property type="match status" value="1"/>
</dbReference>
<feature type="domain" description="Response regulatory" evidence="8">
    <location>
        <begin position="12"/>
        <end position="132"/>
    </location>
</feature>
<organism evidence="9 12">
    <name type="scientific">Phytopseudomonas dryadis</name>
    <dbReference type="NCBI Taxonomy" id="2487520"/>
    <lineage>
        <taxon>Bacteria</taxon>
        <taxon>Pseudomonadati</taxon>
        <taxon>Pseudomonadota</taxon>
        <taxon>Gammaproteobacteria</taxon>
        <taxon>Pseudomonadales</taxon>
        <taxon>Pseudomonadaceae</taxon>
        <taxon>Phytopseudomonas</taxon>
    </lineage>
</organism>
<dbReference type="GO" id="GO:0006355">
    <property type="term" value="P:regulation of DNA-templated transcription"/>
    <property type="evidence" value="ECO:0007669"/>
    <property type="project" value="InterPro"/>
</dbReference>
<sequence>MMAVEETAYRACILCIEDEAALLADVEEELTAAGYRVLTATNARQALQHLETRRPELVLCDVMLESDEGQDGYSLHRHVRERFPELADSPFILLTALGHRDAVLRAKLEGVDDYLVKPVDYDLLLATIKARLAQVRRLRREVARRDDFLTRMDRVFGPLPGAVLLSDGAGQLLYANAQAQVLAQQGVWASGRQGQIVWPDTGQASQAALQRSLLELSRSAEGERRLVVLEQRGSGSLLVGLSCLEPRGDARCEHVVALYLCAAQSRSLPSREALRLMYGLTPTEARLALLLARGLRSEEVAETMAISASTVAFHLRNVFAKVGVTRQVDLVARILALGWAVPDLCWMEGERQPCELG</sequence>
<dbReference type="GO" id="GO:0005829">
    <property type="term" value="C:cytosol"/>
    <property type="evidence" value="ECO:0007669"/>
    <property type="project" value="TreeGrafter"/>
</dbReference>
<dbReference type="PROSITE" id="PS50043">
    <property type="entry name" value="HTH_LUXR_2"/>
    <property type="match status" value="1"/>
</dbReference>
<proteinExistence type="predicted"/>
<dbReference type="GO" id="GO:0000156">
    <property type="term" value="F:phosphorelay response regulator activity"/>
    <property type="evidence" value="ECO:0007669"/>
    <property type="project" value="TreeGrafter"/>
</dbReference>
<dbReference type="AlphaFoldDB" id="A0A4Q9R5P7"/>
<reference evidence="11 12" key="1">
    <citation type="submission" date="2018-06" db="EMBL/GenBank/DDBJ databases">
        <title>Three novel Pseudomonas species isolated from symptomatic oak.</title>
        <authorList>
            <person name="Bueno-Gonzalez V."/>
            <person name="Brady C."/>
        </authorList>
    </citation>
    <scope>NUCLEOTIDE SEQUENCE [LARGE SCALE GENOMIC DNA]</scope>
    <source>
        <strain evidence="10 11">P26B</strain>
        <strain evidence="9 12">P6B</strain>
    </source>
</reference>
<evidence type="ECO:0000259" key="8">
    <source>
        <dbReference type="PROSITE" id="PS50110"/>
    </source>
</evidence>
<accession>A0A4Q9R5P7</accession>
<comment type="caution">
    <text evidence="9">The sequence shown here is derived from an EMBL/GenBank/DDBJ whole genome shotgun (WGS) entry which is preliminary data.</text>
</comment>
<evidence type="ECO:0000259" key="7">
    <source>
        <dbReference type="PROSITE" id="PS50043"/>
    </source>
</evidence>
<keyword evidence="5" id="KW-0804">Transcription</keyword>
<evidence type="ECO:0008006" key="13">
    <source>
        <dbReference type="Google" id="ProtNLM"/>
    </source>
</evidence>
<feature type="modified residue" description="4-aspartylphosphate" evidence="6">
    <location>
        <position position="61"/>
    </location>
</feature>
<dbReference type="InterPro" id="IPR036388">
    <property type="entry name" value="WH-like_DNA-bd_sf"/>
</dbReference>
<dbReference type="Proteomes" id="UP000291334">
    <property type="component" value="Unassembled WGS sequence"/>
</dbReference>
<dbReference type="SMART" id="SM00448">
    <property type="entry name" value="REC"/>
    <property type="match status" value="1"/>
</dbReference>
<dbReference type="PRINTS" id="PR00038">
    <property type="entry name" value="HTHLUXR"/>
</dbReference>
<keyword evidence="11" id="KW-1185">Reference proteome</keyword>
<evidence type="ECO:0000256" key="5">
    <source>
        <dbReference type="ARBA" id="ARBA00023163"/>
    </source>
</evidence>
<dbReference type="EMBL" id="QJUL01000006">
    <property type="protein sequence ID" value="TBU95852.1"/>
    <property type="molecule type" value="Genomic_DNA"/>
</dbReference>
<dbReference type="Pfam" id="PF00072">
    <property type="entry name" value="Response_reg"/>
    <property type="match status" value="1"/>
</dbReference>
<dbReference type="PANTHER" id="PTHR48111:SF1">
    <property type="entry name" value="TWO-COMPONENT RESPONSE REGULATOR ORR33"/>
    <property type="match status" value="1"/>
</dbReference>
<evidence type="ECO:0000313" key="10">
    <source>
        <dbReference type="EMBL" id="TBV09015.1"/>
    </source>
</evidence>
<dbReference type="PROSITE" id="PS00622">
    <property type="entry name" value="HTH_LUXR_1"/>
    <property type="match status" value="1"/>
</dbReference>
<dbReference type="InterPro" id="IPR001789">
    <property type="entry name" value="Sig_transdc_resp-reg_receiver"/>
</dbReference>
<dbReference type="Gene3D" id="1.10.10.10">
    <property type="entry name" value="Winged helix-like DNA-binding domain superfamily/Winged helix DNA-binding domain"/>
    <property type="match status" value="1"/>
</dbReference>
<dbReference type="GO" id="GO:0000976">
    <property type="term" value="F:transcription cis-regulatory region binding"/>
    <property type="evidence" value="ECO:0007669"/>
    <property type="project" value="TreeGrafter"/>
</dbReference>
<gene>
    <name evidence="10" type="ORF">DNK34_03540</name>
    <name evidence="9" type="ORF">DNK44_05845</name>
</gene>
<dbReference type="InterPro" id="IPR016032">
    <property type="entry name" value="Sig_transdc_resp-reg_C-effctor"/>
</dbReference>
<dbReference type="Proteomes" id="UP000293172">
    <property type="component" value="Unassembled WGS sequence"/>
</dbReference>
<evidence type="ECO:0000256" key="3">
    <source>
        <dbReference type="ARBA" id="ARBA00023015"/>
    </source>
</evidence>
<dbReference type="InterPro" id="IPR000792">
    <property type="entry name" value="Tscrpt_reg_LuxR_C"/>
</dbReference>
<dbReference type="SUPFAM" id="SSF46894">
    <property type="entry name" value="C-terminal effector domain of the bipartite response regulators"/>
    <property type="match status" value="1"/>
</dbReference>
<name>A0A4Q9R5P7_9GAMM</name>
<dbReference type="InterPro" id="IPR039420">
    <property type="entry name" value="WalR-like"/>
</dbReference>
<evidence type="ECO:0000256" key="6">
    <source>
        <dbReference type="PROSITE-ProRule" id="PRU00169"/>
    </source>
</evidence>